<evidence type="ECO:0000313" key="2">
    <source>
        <dbReference type="Proteomes" id="UP000321367"/>
    </source>
</evidence>
<dbReference type="AlphaFoldDB" id="A0A5C6ZZS7"/>
<dbReference type="EMBL" id="VORY01000003">
    <property type="protein sequence ID" value="TXD94913.1"/>
    <property type="molecule type" value="Genomic_DNA"/>
</dbReference>
<name>A0A5C6ZZS7_9FLAO</name>
<proteinExistence type="predicted"/>
<comment type="caution">
    <text evidence="1">The sequence shown here is derived from an EMBL/GenBank/DDBJ whole genome shotgun (WGS) entry which is preliminary data.</text>
</comment>
<dbReference type="Proteomes" id="UP000321367">
    <property type="component" value="Unassembled WGS sequence"/>
</dbReference>
<accession>A0A5C6ZZS7</accession>
<protein>
    <submittedName>
        <fullName evidence="1">Uncharacterized protein</fullName>
    </submittedName>
</protein>
<reference evidence="1 2" key="1">
    <citation type="submission" date="2019-08" db="EMBL/GenBank/DDBJ databases">
        <title>Genome sequence of Gillisia hiemivivida IC154 (type strain).</title>
        <authorList>
            <person name="Bowman J.P."/>
        </authorList>
    </citation>
    <scope>NUCLEOTIDE SEQUENCE [LARGE SCALE GENOMIC DNA]</scope>
    <source>
        <strain evidence="1 2">IC154</strain>
    </source>
</reference>
<sequence>MNDKYNNIISVNTSKNDNTIQLEYNSIIKNIYDNKFQKWFKLKDIVKLKNISYRSLKGMVAKVYNKYNDQGLIYRKGRRYYISYRILDSFKLEKPRKKRTIYDYEWKTNVSWTTLDFYDLEYHTTLFDEVKTTLSDVHFIGCVESDASGKNHVHILADHDTKYLRKPLKKILDQYLDDTRHYRLYCEQVNNIGGSVDYLMKNPQKLIN</sequence>
<evidence type="ECO:0000313" key="1">
    <source>
        <dbReference type="EMBL" id="TXD94913.1"/>
    </source>
</evidence>
<organism evidence="1 2">
    <name type="scientific">Gillisia hiemivivida</name>
    <dbReference type="NCBI Taxonomy" id="291190"/>
    <lineage>
        <taxon>Bacteria</taxon>
        <taxon>Pseudomonadati</taxon>
        <taxon>Bacteroidota</taxon>
        <taxon>Flavobacteriia</taxon>
        <taxon>Flavobacteriales</taxon>
        <taxon>Flavobacteriaceae</taxon>
        <taxon>Gillisia</taxon>
    </lineage>
</organism>
<gene>
    <name evidence="1" type="ORF">ES724_05445</name>
</gene>
<keyword evidence="2" id="KW-1185">Reference proteome</keyword>
<dbReference type="RefSeq" id="WP_146930612.1">
    <property type="nucleotide sequence ID" value="NZ_CBCSHZ010000003.1"/>
</dbReference>
<dbReference type="OrthoDB" id="1436247at2"/>